<dbReference type="GO" id="GO:0010181">
    <property type="term" value="F:FMN binding"/>
    <property type="evidence" value="ECO:0007669"/>
    <property type="project" value="InterPro"/>
</dbReference>
<dbReference type="PROSITE" id="PS50902">
    <property type="entry name" value="FLAVODOXIN_LIKE"/>
    <property type="match status" value="1"/>
</dbReference>
<dbReference type="InterPro" id="IPR008254">
    <property type="entry name" value="Flavodoxin/NO_synth"/>
</dbReference>
<evidence type="ECO:0000256" key="1">
    <source>
        <dbReference type="ARBA" id="ARBA00022630"/>
    </source>
</evidence>
<evidence type="ECO:0000313" key="4">
    <source>
        <dbReference type="EMBL" id="MBD3716106.1"/>
    </source>
</evidence>
<keyword evidence="1" id="KW-0285">Flavoprotein</keyword>
<evidence type="ECO:0000313" key="5">
    <source>
        <dbReference type="Proteomes" id="UP000639195"/>
    </source>
</evidence>
<name>A0A927DQA9_KLEPN</name>
<dbReference type="InterPro" id="IPR029039">
    <property type="entry name" value="Flavoprotein-like_sf"/>
</dbReference>
<reference evidence="4" key="1">
    <citation type="submission" date="2020-07" db="EMBL/GenBank/DDBJ databases">
        <title>Clinical and genomic characterization of carbapenemase-producing Enterobacterales causing secondary infections during the COVID-19 crisis at a New York City hospital.</title>
        <authorList>
            <person name="Gomez-Simmonds A."/>
            <person name="Annavajhala M.K."/>
            <person name="Uhlemann A.-C."/>
        </authorList>
    </citation>
    <scope>NUCLEOTIDE SEQUENCE</scope>
    <source>
        <strain evidence="4">KP1827</strain>
    </source>
</reference>
<organism evidence="4 5">
    <name type="scientific">Klebsiella pneumoniae</name>
    <dbReference type="NCBI Taxonomy" id="573"/>
    <lineage>
        <taxon>Bacteria</taxon>
        <taxon>Pseudomonadati</taxon>
        <taxon>Pseudomonadota</taxon>
        <taxon>Gammaproteobacteria</taxon>
        <taxon>Enterobacterales</taxon>
        <taxon>Enterobacteriaceae</taxon>
        <taxon>Klebsiella/Raoultella group</taxon>
        <taxon>Klebsiella</taxon>
        <taxon>Klebsiella pneumoniae complex</taxon>
    </lineage>
</organism>
<dbReference type="SUPFAM" id="SSF52218">
    <property type="entry name" value="Flavoproteins"/>
    <property type="match status" value="1"/>
</dbReference>
<protein>
    <submittedName>
        <fullName evidence="4">Flavodoxin domain-containing protein</fullName>
    </submittedName>
</protein>
<dbReference type="Gene3D" id="3.40.50.360">
    <property type="match status" value="1"/>
</dbReference>
<dbReference type="AlphaFoldDB" id="A0A927DQA9"/>
<keyword evidence="2" id="KW-0288">FMN</keyword>
<feature type="domain" description="Flavodoxin-like" evidence="3">
    <location>
        <begin position="8"/>
        <end position="147"/>
    </location>
</feature>
<sequence>MGDLWQTLHLSAAAPSGSAEYVAEHLAEKLEEAGYSTEIQHGPLVDDLQAQGIWLIISSTHGAGDVPDNWFPSMTRCRRSRPIFFRRALWRYRDRQPRIRHLCGAIDKLEAALKACGAKQIGETLKINVLEHEIPEDPAEIWLGSSEKFALRIVKIVRSSVDNHA</sequence>
<evidence type="ECO:0000259" key="3">
    <source>
        <dbReference type="PROSITE" id="PS50902"/>
    </source>
</evidence>
<accession>A0A927DQA9</accession>
<evidence type="ECO:0000256" key="2">
    <source>
        <dbReference type="ARBA" id="ARBA00022643"/>
    </source>
</evidence>
<dbReference type="Proteomes" id="UP000639195">
    <property type="component" value="Unassembled WGS sequence"/>
</dbReference>
<dbReference type="Pfam" id="PF00258">
    <property type="entry name" value="Flavodoxin_1"/>
    <property type="match status" value="1"/>
</dbReference>
<comment type="caution">
    <text evidence="4">The sequence shown here is derived from an EMBL/GenBank/DDBJ whole genome shotgun (WGS) entry which is preliminary data.</text>
</comment>
<gene>
    <name evidence="4" type="ORF">IE979_15155</name>
</gene>
<dbReference type="EMBL" id="JACXSW010000013">
    <property type="protein sequence ID" value="MBD3716106.1"/>
    <property type="molecule type" value="Genomic_DNA"/>
</dbReference>
<proteinExistence type="predicted"/>